<keyword evidence="12" id="KW-1185">Reference proteome</keyword>
<keyword evidence="5 9" id="KW-0732">Signal</keyword>
<gene>
    <name evidence="11" type="ORF">GCM10008101_20960</name>
</gene>
<evidence type="ECO:0000313" key="11">
    <source>
        <dbReference type="EMBL" id="GGZ66539.1"/>
    </source>
</evidence>
<keyword evidence="6" id="KW-0472">Membrane</keyword>
<dbReference type="SUPFAM" id="SSF56935">
    <property type="entry name" value="Porins"/>
    <property type="match status" value="1"/>
</dbReference>
<evidence type="ECO:0000256" key="9">
    <source>
        <dbReference type="SAM" id="SignalP"/>
    </source>
</evidence>
<evidence type="ECO:0000256" key="7">
    <source>
        <dbReference type="ARBA" id="ARBA00023237"/>
    </source>
</evidence>
<evidence type="ECO:0000256" key="1">
    <source>
        <dbReference type="ARBA" id="ARBA00004571"/>
    </source>
</evidence>
<dbReference type="InterPro" id="IPR039426">
    <property type="entry name" value="TonB-dep_rcpt-like"/>
</dbReference>
<protein>
    <recommendedName>
        <fullName evidence="10">TonB-dependent receptor plug domain-containing protein</fullName>
    </recommendedName>
</protein>
<evidence type="ECO:0000256" key="3">
    <source>
        <dbReference type="ARBA" id="ARBA00022452"/>
    </source>
</evidence>
<feature type="domain" description="TonB-dependent receptor plug" evidence="10">
    <location>
        <begin position="32"/>
        <end position="117"/>
    </location>
</feature>
<keyword evidence="4" id="KW-0812">Transmembrane</keyword>
<dbReference type="Pfam" id="PF07715">
    <property type="entry name" value="Plug"/>
    <property type="match status" value="1"/>
</dbReference>
<dbReference type="Gene3D" id="2.170.130.10">
    <property type="entry name" value="TonB-dependent receptor, plug domain"/>
    <property type="match status" value="1"/>
</dbReference>
<name>A0ABQ3C3J2_9GAMM</name>
<organism evidence="11 12">
    <name type="scientific">Cognatilysobacter xinjiangensis</name>
    <dbReference type="NCBI Taxonomy" id="546892"/>
    <lineage>
        <taxon>Bacteria</taxon>
        <taxon>Pseudomonadati</taxon>
        <taxon>Pseudomonadota</taxon>
        <taxon>Gammaproteobacteria</taxon>
        <taxon>Lysobacterales</taxon>
        <taxon>Lysobacteraceae</taxon>
        <taxon>Cognatilysobacter</taxon>
    </lineage>
</organism>
<evidence type="ECO:0000256" key="5">
    <source>
        <dbReference type="ARBA" id="ARBA00022729"/>
    </source>
</evidence>
<dbReference type="InterPro" id="IPR036942">
    <property type="entry name" value="Beta-barrel_TonB_sf"/>
</dbReference>
<keyword evidence="2" id="KW-0813">Transport</keyword>
<keyword evidence="7" id="KW-0998">Cell outer membrane</keyword>
<accession>A0ABQ3C3J2</accession>
<dbReference type="PANTHER" id="PTHR30069">
    <property type="entry name" value="TONB-DEPENDENT OUTER MEMBRANE RECEPTOR"/>
    <property type="match status" value="1"/>
</dbReference>
<dbReference type="EMBL" id="BMXY01000002">
    <property type="protein sequence ID" value="GGZ66539.1"/>
    <property type="molecule type" value="Genomic_DNA"/>
</dbReference>
<feature type="chain" id="PRO_5045361479" description="TonB-dependent receptor plug domain-containing protein" evidence="9">
    <location>
        <begin position="28"/>
        <end position="688"/>
    </location>
</feature>
<feature type="region of interest" description="Disordered" evidence="8">
    <location>
        <begin position="303"/>
        <end position="322"/>
    </location>
</feature>
<dbReference type="Proteomes" id="UP000643403">
    <property type="component" value="Unassembled WGS sequence"/>
</dbReference>
<evidence type="ECO:0000256" key="4">
    <source>
        <dbReference type="ARBA" id="ARBA00022692"/>
    </source>
</evidence>
<dbReference type="Gene3D" id="2.40.170.20">
    <property type="entry name" value="TonB-dependent receptor, beta-barrel domain"/>
    <property type="match status" value="1"/>
</dbReference>
<evidence type="ECO:0000256" key="6">
    <source>
        <dbReference type="ARBA" id="ARBA00023136"/>
    </source>
</evidence>
<proteinExistence type="predicted"/>
<reference evidence="12" key="1">
    <citation type="journal article" date="2019" name="Int. J. Syst. Evol. Microbiol.">
        <title>The Global Catalogue of Microorganisms (GCM) 10K type strain sequencing project: providing services to taxonomists for standard genome sequencing and annotation.</title>
        <authorList>
            <consortium name="The Broad Institute Genomics Platform"/>
            <consortium name="The Broad Institute Genome Sequencing Center for Infectious Disease"/>
            <person name="Wu L."/>
            <person name="Ma J."/>
        </authorList>
    </citation>
    <scope>NUCLEOTIDE SEQUENCE [LARGE SCALE GENOMIC DNA]</scope>
    <source>
        <strain evidence="12">KCTC 22558</strain>
    </source>
</reference>
<evidence type="ECO:0000256" key="2">
    <source>
        <dbReference type="ARBA" id="ARBA00022448"/>
    </source>
</evidence>
<evidence type="ECO:0000259" key="10">
    <source>
        <dbReference type="Pfam" id="PF07715"/>
    </source>
</evidence>
<dbReference type="InterPro" id="IPR037066">
    <property type="entry name" value="Plug_dom_sf"/>
</dbReference>
<comment type="caution">
    <text evidence="11">The sequence shown here is derived from an EMBL/GenBank/DDBJ whole genome shotgun (WGS) entry which is preliminary data.</text>
</comment>
<evidence type="ECO:0000256" key="8">
    <source>
        <dbReference type="SAM" id="MobiDB-lite"/>
    </source>
</evidence>
<sequence>MDPDMADRLLRSALATALLLACTSLHAQEPAAAPVAARSYPAADFARYSPNNAYDMLRQVPGFVIREAEQERGLGEATGNVVINGRRISGKSNDVLTELTRVPAANVVRIDIVEGATLDIPGLSGQVANVVTRAGGISGQWSWKPDVRKYYTRPQITRGDVSVSGSSGGLQYTVGLRNDANHSGAGGGTRIYNADGTLRDTRDDAWTGEMDRPKLSTQLTYTAADGDVANLNASVQKEFYHYREDGFRSGPGLPDRERKVREHEGGHTWEVGGDYEFGVGIGRLKLIGLDRYAHTPYSQTVTTRYLDGSSPDSGSRYARDSEEKEQIARAEYRWKTGASDWRISAEGAFNRLDSTTLIAELDPSGVFVDVPLPGANARVQEDRYELIGSWGHPLGEKAKLQLSAGAEHSTLAQVGGGGLTREFLRPKGTLSVAWKPTSTLDVNVKLQRRVGQLNFYDFLASVNLNDDRENAGNPDLVPQQSWDFEVEATKNFGAYGTSTLRLYDHRIDDLIDIIPIGADGESLGNIDSAREYGVEWKGTWKLEPFGWRGAKVDTRWWLQQSEVRDPLTGVERRISGSLIHFWQVKLRHDVPGTSWAWGFDINHELDARDVRLTEIGYTWEGPRWGELFIERKDFHGLTLRAAVANALDAGSYRDRYVHLGRRTDPLDYHEVRDRRIGPIFAFQVAGKF</sequence>
<dbReference type="InterPro" id="IPR012910">
    <property type="entry name" value="Plug_dom"/>
</dbReference>
<dbReference type="PANTHER" id="PTHR30069:SF29">
    <property type="entry name" value="HEMOGLOBIN AND HEMOGLOBIN-HAPTOGLOBIN-BINDING PROTEIN 1-RELATED"/>
    <property type="match status" value="1"/>
</dbReference>
<comment type="subcellular location">
    <subcellularLocation>
        <location evidence="1">Cell outer membrane</location>
        <topology evidence="1">Multi-pass membrane protein</topology>
    </subcellularLocation>
</comment>
<feature type="signal peptide" evidence="9">
    <location>
        <begin position="1"/>
        <end position="27"/>
    </location>
</feature>
<evidence type="ECO:0000313" key="12">
    <source>
        <dbReference type="Proteomes" id="UP000643403"/>
    </source>
</evidence>
<keyword evidence="3" id="KW-1134">Transmembrane beta strand</keyword>